<dbReference type="InterPro" id="IPR045340">
    <property type="entry name" value="DUF6533"/>
</dbReference>
<dbReference type="EMBL" id="KN838818">
    <property type="protein sequence ID" value="KIJ93919.1"/>
    <property type="molecule type" value="Genomic_DNA"/>
</dbReference>
<keyword evidence="1" id="KW-0472">Membrane</keyword>
<accession>A0A0C9WJ18</accession>
<feature type="domain" description="DUF6533" evidence="2">
    <location>
        <begin position="16"/>
        <end position="61"/>
    </location>
</feature>
<keyword evidence="1" id="KW-0812">Transmembrane</keyword>
<proteinExistence type="predicted"/>
<dbReference type="Pfam" id="PF20151">
    <property type="entry name" value="DUF6533"/>
    <property type="match status" value="1"/>
</dbReference>
<feature type="transmembrane region" description="Helical" evidence="1">
    <location>
        <begin position="81"/>
        <end position="103"/>
    </location>
</feature>
<sequence length="328" mass="36806">MAETHFTILDTQLVQCTLVACGTLLIYDLLCTLDQEVKYVWQTPWSPGKLLFFLNRYLPFIDTFLSLHLKLVVSSPEKCLAHYTVVAWFIVIGIIISEIVLLLRTYALWERKRSILIILCVSGAVTYIPAIVITNLELRSLKYVPTTRPGCQVGTASSIIIFAYILLMLSETVIVVLTVIRARQYLRHSTSPWVVQLYQDGMLFYAYLLSMSIANILVPILAPRIFANWLATPQRVLHSVLCNRVLLLILRQRSSANMTTRIPRGDEANQSAIFTSFIDDEVSANLTFTTPTVGSTAVSSTYVATSSNMATLSQSLQVRSHDTSYVDV</sequence>
<evidence type="ECO:0000313" key="3">
    <source>
        <dbReference type="EMBL" id="KIJ93919.1"/>
    </source>
</evidence>
<evidence type="ECO:0000313" key="4">
    <source>
        <dbReference type="Proteomes" id="UP000054477"/>
    </source>
</evidence>
<evidence type="ECO:0000259" key="2">
    <source>
        <dbReference type="Pfam" id="PF20151"/>
    </source>
</evidence>
<feature type="transmembrane region" description="Helical" evidence="1">
    <location>
        <begin position="201"/>
        <end position="222"/>
    </location>
</feature>
<protein>
    <recommendedName>
        <fullName evidence="2">DUF6533 domain-containing protein</fullName>
    </recommendedName>
</protein>
<feature type="transmembrane region" description="Helical" evidence="1">
    <location>
        <begin position="115"/>
        <end position="136"/>
    </location>
</feature>
<feature type="transmembrane region" description="Helical" evidence="1">
    <location>
        <begin position="156"/>
        <end position="180"/>
    </location>
</feature>
<name>A0A0C9WJ18_9AGAR</name>
<gene>
    <name evidence="3" type="ORF">K443DRAFT_376293</name>
</gene>
<evidence type="ECO:0000256" key="1">
    <source>
        <dbReference type="SAM" id="Phobius"/>
    </source>
</evidence>
<reference evidence="4" key="2">
    <citation type="submission" date="2015-01" db="EMBL/GenBank/DDBJ databases">
        <title>Evolutionary Origins and Diversification of the Mycorrhizal Mutualists.</title>
        <authorList>
            <consortium name="DOE Joint Genome Institute"/>
            <consortium name="Mycorrhizal Genomics Consortium"/>
            <person name="Kohler A."/>
            <person name="Kuo A."/>
            <person name="Nagy L.G."/>
            <person name="Floudas D."/>
            <person name="Copeland A."/>
            <person name="Barry K.W."/>
            <person name="Cichocki N."/>
            <person name="Veneault-Fourrey C."/>
            <person name="LaButti K."/>
            <person name="Lindquist E.A."/>
            <person name="Lipzen A."/>
            <person name="Lundell T."/>
            <person name="Morin E."/>
            <person name="Murat C."/>
            <person name="Riley R."/>
            <person name="Ohm R."/>
            <person name="Sun H."/>
            <person name="Tunlid A."/>
            <person name="Henrissat B."/>
            <person name="Grigoriev I.V."/>
            <person name="Hibbett D.S."/>
            <person name="Martin F."/>
        </authorList>
    </citation>
    <scope>NUCLEOTIDE SEQUENCE [LARGE SCALE GENOMIC DNA]</scope>
    <source>
        <strain evidence="4">LaAM-08-1</strain>
    </source>
</reference>
<dbReference type="HOGENOM" id="CLU_035509_11_0_1"/>
<dbReference type="AlphaFoldDB" id="A0A0C9WJ18"/>
<dbReference type="Proteomes" id="UP000054477">
    <property type="component" value="Unassembled WGS sequence"/>
</dbReference>
<keyword evidence="1" id="KW-1133">Transmembrane helix</keyword>
<organism evidence="3 4">
    <name type="scientific">Laccaria amethystina LaAM-08-1</name>
    <dbReference type="NCBI Taxonomy" id="1095629"/>
    <lineage>
        <taxon>Eukaryota</taxon>
        <taxon>Fungi</taxon>
        <taxon>Dikarya</taxon>
        <taxon>Basidiomycota</taxon>
        <taxon>Agaricomycotina</taxon>
        <taxon>Agaricomycetes</taxon>
        <taxon>Agaricomycetidae</taxon>
        <taxon>Agaricales</taxon>
        <taxon>Agaricineae</taxon>
        <taxon>Hydnangiaceae</taxon>
        <taxon>Laccaria</taxon>
    </lineage>
</organism>
<reference evidence="3 4" key="1">
    <citation type="submission" date="2014-04" db="EMBL/GenBank/DDBJ databases">
        <authorList>
            <consortium name="DOE Joint Genome Institute"/>
            <person name="Kuo A."/>
            <person name="Kohler A."/>
            <person name="Nagy L.G."/>
            <person name="Floudas D."/>
            <person name="Copeland A."/>
            <person name="Barry K.W."/>
            <person name="Cichocki N."/>
            <person name="Veneault-Fourrey C."/>
            <person name="LaButti K."/>
            <person name="Lindquist E.A."/>
            <person name="Lipzen A."/>
            <person name="Lundell T."/>
            <person name="Morin E."/>
            <person name="Murat C."/>
            <person name="Sun H."/>
            <person name="Tunlid A."/>
            <person name="Henrissat B."/>
            <person name="Grigoriev I.V."/>
            <person name="Hibbett D.S."/>
            <person name="Martin F."/>
            <person name="Nordberg H.P."/>
            <person name="Cantor M.N."/>
            <person name="Hua S.X."/>
        </authorList>
    </citation>
    <scope>NUCLEOTIDE SEQUENCE [LARGE SCALE GENOMIC DNA]</scope>
    <source>
        <strain evidence="3 4">LaAM-08-1</strain>
    </source>
</reference>
<dbReference type="OrthoDB" id="3341843at2759"/>
<keyword evidence="4" id="KW-1185">Reference proteome</keyword>